<feature type="active site" evidence="4">
    <location>
        <position position="16"/>
    </location>
</feature>
<dbReference type="InterPro" id="IPR035909">
    <property type="entry name" value="CheB_C"/>
</dbReference>
<evidence type="ECO:0000256" key="4">
    <source>
        <dbReference type="PROSITE-ProRule" id="PRU00050"/>
    </source>
</evidence>
<dbReference type="EMBL" id="CP027669">
    <property type="protein sequence ID" value="AVO40811.1"/>
    <property type="molecule type" value="Genomic_DNA"/>
</dbReference>
<evidence type="ECO:0000256" key="1">
    <source>
        <dbReference type="ARBA" id="ARBA00022801"/>
    </source>
</evidence>
<dbReference type="PROSITE" id="PS50122">
    <property type="entry name" value="CHEB"/>
    <property type="match status" value="1"/>
</dbReference>
<dbReference type="RefSeq" id="WP_106445800.1">
    <property type="nucleotide sequence ID" value="NZ_CP027669.1"/>
</dbReference>
<gene>
    <name evidence="6" type="ORF">C6571_05480</name>
</gene>
<dbReference type="OrthoDB" id="9791760at2"/>
<dbReference type="GO" id="GO:0005737">
    <property type="term" value="C:cytoplasm"/>
    <property type="evidence" value="ECO:0007669"/>
    <property type="project" value="InterPro"/>
</dbReference>
<feature type="active site" evidence="4">
    <location>
        <position position="136"/>
    </location>
</feature>
<sequence length="197" mass="20469">MNTPPPAFQAIVIGGSAGAIDALLTILPALPATLRASVIVALHVQRDKPSLLAQVFGPRCALPVHEAHDNQPLQPGTIVFAPPDYHLLLEAGPRLSLSVGVPLHFSRPAIDVLFESAADLFGERVIGILLSGANSDGALGLAAIEQAKGLCMVQAPDSASSPTMPLAALALIPQVPHILNPAAIAETLNNLHTRRLL</sequence>
<dbReference type="Pfam" id="PF01339">
    <property type="entry name" value="CheB_methylest"/>
    <property type="match status" value="1"/>
</dbReference>
<evidence type="ECO:0000313" key="7">
    <source>
        <dbReference type="Proteomes" id="UP000239326"/>
    </source>
</evidence>
<evidence type="ECO:0000313" key="6">
    <source>
        <dbReference type="EMBL" id="AVO40811.1"/>
    </source>
</evidence>
<dbReference type="Proteomes" id="UP000239326">
    <property type="component" value="Chromosome"/>
</dbReference>
<keyword evidence="1 4" id="KW-0378">Hydrolase</keyword>
<feature type="active site" evidence="4">
    <location>
        <position position="43"/>
    </location>
</feature>
<dbReference type="PANTHER" id="PTHR42872">
    <property type="entry name" value="PROTEIN-GLUTAMATE METHYLESTERASE/PROTEIN-GLUTAMINE GLUTAMINASE"/>
    <property type="match status" value="1"/>
</dbReference>
<keyword evidence="7" id="KW-1185">Reference proteome</keyword>
<evidence type="ECO:0000259" key="5">
    <source>
        <dbReference type="PROSITE" id="PS50122"/>
    </source>
</evidence>
<evidence type="ECO:0000256" key="2">
    <source>
        <dbReference type="ARBA" id="ARBA00039140"/>
    </source>
</evidence>
<comment type="catalytic activity">
    <reaction evidence="3">
        <text>[protein]-L-glutamate 5-O-methyl ester + H2O = L-glutamyl-[protein] + methanol + H(+)</text>
        <dbReference type="Rhea" id="RHEA:23236"/>
        <dbReference type="Rhea" id="RHEA-COMP:10208"/>
        <dbReference type="Rhea" id="RHEA-COMP:10311"/>
        <dbReference type="ChEBI" id="CHEBI:15377"/>
        <dbReference type="ChEBI" id="CHEBI:15378"/>
        <dbReference type="ChEBI" id="CHEBI:17790"/>
        <dbReference type="ChEBI" id="CHEBI:29973"/>
        <dbReference type="ChEBI" id="CHEBI:82795"/>
        <dbReference type="EC" id="3.1.1.61"/>
    </reaction>
</comment>
<keyword evidence="4" id="KW-0145">Chemotaxis</keyword>
<protein>
    <recommendedName>
        <fullName evidence="2">protein-glutamate methylesterase</fullName>
        <ecNumber evidence="2">3.1.1.61</ecNumber>
    </recommendedName>
</protein>
<proteinExistence type="predicted"/>
<dbReference type="Gene3D" id="3.40.50.180">
    <property type="entry name" value="Methylesterase CheB, C-terminal domain"/>
    <property type="match status" value="1"/>
</dbReference>
<name>A0A2S0MYN5_9BURK</name>
<dbReference type="EC" id="3.1.1.61" evidence="2"/>
<dbReference type="CDD" id="cd16433">
    <property type="entry name" value="CheB"/>
    <property type="match status" value="1"/>
</dbReference>
<dbReference type="KEGG" id="simp:C6571_05480"/>
<dbReference type="GO" id="GO:0006935">
    <property type="term" value="P:chemotaxis"/>
    <property type="evidence" value="ECO:0007669"/>
    <property type="project" value="UniProtKB-UniRule"/>
</dbReference>
<dbReference type="GO" id="GO:0000156">
    <property type="term" value="F:phosphorelay response regulator activity"/>
    <property type="evidence" value="ECO:0007669"/>
    <property type="project" value="InterPro"/>
</dbReference>
<dbReference type="SUPFAM" id="SSF52738">
    <property type="entry name" value="Methylesterase CheB, C-terminal domain"/>
    <property type="match status" value="1"/>
</dbReference>
<dbReference type="PANTHER" id="PTHR42872:SF6">
    <property type="entry name" value="PROTEIN-GLUTAMATE METHYLESTERASE_PROTEIN-GLUTAMINE GLUTAMINASE"/>
    <property type="match status" value="1"/>
</dbReference>
<organism evidence="6 7">
    <name type="scientific">Simplicispira suum</name>
    <dbReference type="NCBI Taxonomy" id="2109915"/>
    <lineage>
        <taxon>Bacteria</taxon>
        <taxon>Pseudomonadati</taxon>
        <taxon>Pseudomonadota</taxon>
        <taxon>Betaproteobacteria</taxon>
        <taxon>Burkholderiales</taxon>
        <taxon>Comamonadaceae</taxon>
        <taxon>Simplicispira</taxon>
    </lineage>
</organism>
<evidence type="ECO:0000256" key="3">
    <source>
        <dbReference type="ARBA" id="ARBA00048267"/>
    </source>
</evidence>
<dbReference type="GO" id="GO:0008984">
    <property type="term" value="F:protein-glutamate methylesterase activity"/>
    <property type="evidence" value="ECO:0007669"/>
    <property type="project" value="UniProtKB-EC"/>
</dbReference>
<dbReference type="AlphaFoldDB" id="A0A2S0MYN5"/>
<accession>A0A2S0MYN5</accession>
<reference evidence="6 7" key="1">
    <citation type="submission" date="2018-03" db="EMBL/GenBank/DDBJ databases">
        <title>Genome sequencing of Simplicispira sp.</title>
        <authorList>
            <person name="Kim S.-J."/>
            <person name="Heo J."/>
            <person name="Kwon S.-W."/>
        </authorList>
    </citation>
    <scope>NUCLEOTIDE SEQUENCE [LARGE SCALE GENOMIC DNA]</scope>
    <source>
        <strain evidence="6 7">SC1-8</strain>
    </source>
</reference>
<dbReference type="InterPro" id="IPR000673">
    <property type="entry name" value="Sig_transdc_resp-reg_Me-estase"/>
</dbReference>
<feature type="domain" description="CheB-type methylesterase" evidence="5">
    <location>
        <begin position="4"/>
        <end position="169"/>
    </location>
</feature>